<gene>
    <name evidence="1" type="ORF">METZ01_LOCUS36681</name>
</gene>
<reference evidence="1" key="1">
    <citation type="submission" date="2018-05" db="EMBL/GenBank/DDBJ databases">
        <authorList>
            <person name="Lanie J.A."/>
            <person name="Ng W.-L."/>
            <person name="Kazmierczak K.M."/>
            <person name="Andrzejewski T.M."/>
            <person name="Davidsen T.M."/>
            <person name="Wayne K.J."/>
            <person name="Tettelin H."/>
            <person name="Glass J.I."/>
            <person name="Rusch D."/>
            <person name="Podicherti R."/>
            <person name="Tsui H.-C.T."/>
            <person name="Winkler M.E."/>
        </authorList>
    </citation>
    <scope>NUCLEOTIDE SEQUENCE</scope>
</reference>
<dbReference type="EMBL" id="UINC01001568">
    <property type="protein sequence ID" value="SUZ83827.1"/>
    <property type="molecule type" value="Genomic_DNA"/>
</dbReference>
<proteinExistence type="predicted"/>
<dbReference type="AlphaFoldDB" id="A0A381R1V0"/>
<protein>
    <submittedName>
        <fullName evidence="1">Uncharacterized protein</fullName>
    </submittedName>
</protein>
<organism evidence="1">
    <name type="scientific">marine metagenome</name>
    <dbReference type="NCBI Taxonomy" id="408172"/>
    <lineage>
        <taxon>unclassified sequences</taxon>
        <taxon>metagenomes</taxon>
        <taxon>ecological metagenomes</taxon>
    </lineage>
</organism>
<name>A0A381R1V0_9ZZZZ</name>
<evidence type="ECO:0000313" key="1">
    <source>
        <dbReference type="EMBL" id="SUZ83827.1"/>
    </source>
</evidence>
<sequence>MVPRAVEPEAIVPIYPVMLWFFNGSVGPPRFIGIHCDNRPETYQMVVLYPDGSEESESFRDQTSLQEAARKLGKDLSNLGWEPCPTATTVTPSES</sequence>
<accession>A0A381R1V0</accession>